<feature type="domain" description="FAD dependent oxidoreductase" evidence="7">
    <location>
        <begin position="8"/>
        <end position="198"/>
    </location>
</feature>
<protein>
    <recommendedName>
        <fullName evidence="3">glycerol-3-phosphate dehydrogenase</fullName>
        <ecNumber evidence="3">1.1.5.3</ecNumber>
    </recommendedName>
</protein>
<dbReference type="GO" id="GO:0004368">
    <property type="term" value="F:glycerol-3-phosphate dehydrogenase (quinone) activity"/>
    <property type="evidence" value="ECO:0007669"/>
    <property type="project" value="UniProtKB-EC"/>
</dbReference>
<dbReference type="OMA" id="KKHTHIS"/>
<dbReference type="EC" id="1.1.5.3" evidence="3"/>
<dbReference type="PANTHER" id="PTHR11985:SF15">
    <property type="entry name" value="GLYCEROL-3-PHOSPHATE DEHYDROGENASE, MITOCHONDRIAL"/>
    <property type="match status" value="1"/>
</dbReference>
<dbReference type="InterPro" id="IPR031656">
    <property type="entry name" value="DAO_C"/>
</dbReference>
<comment type="similarity">
    <text evidence="2">Belongs to the FAD-dependent glycerol-3-phosphate dehydrogenase family.</text>
</comment>
<gene>
    <name evidence="9" type="ORF">CAPTEDRAFT_101491</name>
</gene>
<comment type="cofactor">
    <cofactor evidence="1">
        <name>FAD</name>
        <dbReference type="ChEBI" id="CHEBI:57692"/>
    </cofactor>
</comment>
<dbReference type="EnsemblMetazoa" id="CapteT101491">
    <property type="protein sequence ID" value="CapteP101491"/>
    <property type="gene ID" value="CapteG101491"/>
</dbReference>
<accession>R7UC42</accession>
<organism evidence="9">
    <name type="scientific">Capitella teleta</name>
    <name type="common">Polychaete worm</name>
    <dbReference type="NCBI Taxonomy" id="283909"/>
    <lineage>
        <taxon>Eukaryota</taxon>
        <taxon>Metazoa</taxon>
        <taxon>Spiralia</taxon>
        <taxon>Lophotrochozoa</taxon>
        <taxon>Annelida</taxon>
        <taxon>Polychaeta</taxon>
        <taxon>Sedentaria</taxon>
        <taxon>Scolecida</taxon>
        <taxon>Capitellidae</taxon>
        <taxon>Capitella</taxon>
    </lineage>
</organism>
<dbReference type="InterPro" id="IPR038299">
    <property type="entry name" value="DAO_C_sf"/>
</dbReference>
<keyword evidence="11" id="KW-1185">Reference proteome</keyword>
<evidence type="ECO:0000256" key="4">
    <source>
        <dbReference type="ARBA" id="ARBA00022630"/>
    </source>
</evidence>
<dbReference type="Proteomes" id="UP000014760">
    <property type="component" value="Unassembled WGS sequence"/>
</dbReference>
<evidence type="ECO:0000256" key="3">
    <source>
        <dbReference type="ARBA" id="ARBA00013029"/>
    </source>
</evidence>
<feature type="domain" description="Alpha-glycerophosphate oxidase C-terminal" evidence="8">
    <location>
        <begin position="249"/>
        <end position="345"/>
    </location>
</feature>
<keyword evidence="6" id="KW-0560">Oxidoreductase</keyword>
<name>R7UC42_CAPTE</name>
<dbReference type="NCBIfam" id="NF009906">
    <property type="entry name" value="PRK13369.1"/>
    <property type="match status" value="1"/>
</dbReference>
<dbReference type="NCBIfam" id="NF008899">
    <property type="entry name" value="PRK12266.1"/>
    <property type="match status" value="1"/>
</dbReference>
<dbReference type="Gene3D" id="3.50.50.60">
    <property type="entry name" value="FAD/NAD(P)-binding domain"/>
    <property type="match status" value="1"/>
</dbReference>
<keyword evidence="4" id="KW-0285">Flavoprotein</keyword>
<dbReference type="Pfam" id="PF16901">
    <property type="entry name" value="DAO_C"/>
    <property type="match status" value="1"/>
</dbReference>
<evidence type="ECO:0000259" key="8">
    <source>
        <dbReference type="Pfam" id="PF16901"/>
    </source>
</evidence>
<reference evidence="9 11" key="2">
    <citation type="journal article" date="2013" name="Nature">
        <title>Insights into bilaterian evolution from three spiralian genomes.</title>
        <authorList>
            <person name="Simakov O."/>
            <person name="Marletaz F."/>
            <person name="Cho S.J."/>
            <person name="Edsinger-Gonzales E."/>
            <person name="Havlak P."/>
            <person name="Hellsten U."/>
            <person name="Kuo D.H."/>
            <person name="Larsson T."/>
            <person name="Lv J."/>
            <person name="Arendt D."/>
            <person name="Savage R."/>
            <person name="Osoegawa K."/>
            <person name="de Jong P."/>
            <person name="Grimwood J."/>
            <person name="Chapman J.A."/>
            <person name="Shapiro H."/>
            <person name="Aerts A."/>
            <person name="Otillar R.P."/>
            <person name="Terry A.Y."/>
            <person name="Boore J.L."/>
            <person name="Grigoriev I.V."/>
            <person name="Lindberg D.R."/>
            <person name="Seaver E.C."/>
            <person name="Weisblat D.A."/>
            <person name="Putnam N.H."/>
            <person name="Rokhsar D.S."/>
        </authorList>
    </citation>
    <scope>NUCLEOTIDE SEQUENCE</scope>
    <source>
        <strain evidence="9 11">I ESC-2004</strain>
    </source>
</reference>
<reference evidence="11" key="1">
    <citation type="submission" date="2012-12" db="EMBL/GenBank/DDBJ databases">
        <authorList>
            <person name="Hellsten U."/>
            <person name="Grimwood J."/>
            <person name="Chapman J.A."/>
            <person name="Shapiro H."/>
            <person name="Aerts A."/>
            <person name="Otillar R.P."/>
            <person name="Terry A.Y."/>
            <person name="Boore J.L."/>
            <person name="Simakov O."/>
            <person name="Marletaz F."/>
            <person name="Cho S.-J."/>
            <person name="Edsinger-Gonzales E."/>
            <person name="Havlak P."/>
            <person name="Kuo D.-H."/>
            <person name="Larsson T."/>
            <person name="Lv J."/>
            <person name="Arendt D."/>
            <person name="Savage R."/>
            <person name="Osoegawa K."/>
            <person name="de Jong P."/>
            <person name="Lindberg D.R."/>
            <person name="Seaver E.C."/>
            <person name="Weisblat D.A."/>
            <person name="Putnam N.H."/>
            <person name="Grigoriev I.V."/>
            <person name="Rokhsar D.S."/>
        </authorList>
    </citation>
    <scope>NUCLEOTIDE SEQUENCE</scope>
    <source>
        <strain evidence="11">I ESC-2004</strain>
    </source>
</reference>
<proteinExistence type="inferred from homology"/>
<dbReference type="AlphaFoldDB" id="R7UC42"/>
<sequence>LKPAFHTVFEYSDVWVDDARLVLLNAQGVREHGGTIYTRTKVISGSRKDGVWHICLEDKITGKTREVTSKSLVNAAGPWVTEVLSGLSEKSQKRVRLVKGSHIIVPAIYQGEQAYILQNYDKRVVFIIPFLGNYSLIGTTEVDYTGDPSLAACSDEEREYLCQVVNDHFKKTVSVEDIIWEYSGVRPLFEDKSSDARTATRDYSFEFEDENGKAPLISVFGGKLTTYRKLAEHAMGRMARYFPTATGSWTGKHFLPGAQRADQCLHELQKNYPWLPNSIAIRFVHSYGSLTHEFLGEMTRIRDLGIHFGSGLYQCEVDYLIHKEWVMEADDLLWRRSKLGLFLSAEESGVLADYIQSSVQRALSTGMLSRIT</sequence>
<dbReference type="EMBL" id="AMQN01025932">
    <property type="status" value="NOT_ANNOTATED_CDS"/>
    <property type="molecule type" value="Genomic_DNA"/>
</dbReference>
<evidence type="ECO:0000256" key="5">
    <source>
        <dbReference type="ARBA" id="ARBA00022827"/>
    </source>
</evidence>
<evidence type="ECO:0000313" key="9">
    <source>
        <dbReference type="EMBL" id="ELU00837.1"/>
    </source>
</evidence>
<dbReference type="Gene3D" id="3.30.9.10">
    <property type="entry name" value="D-Amino Acid Oxidase, subunit A, domain 2"/>
    <property type="match status" value="1"/>
</dbReference>
<dbReference type="InterPro" id="IPR036188">
    <property type="entry name" value="FAD/NAD-bd_sf"/>
</dbReference>
<dbReference type="Gene3D" id="1.10.8.870">
    <property type="entry name" value="Alpha-glycerophosphate oxidase, cap domain"/>
    <property type="match status" value="1"/>
</dbReference>
<evidence type="ECO:0000256" key="1">
    <source>
        <dbReference type="ARBA" id="ARBA00001974"/>
    </source>
</evidence>
<dbReference type="PANTHER" id="PTHR11985">
    <property type="entry name" value="GLYCEROL-3-PHOSPHATE DEHYDROGENASE"/>
    <property type="match status" value="1"/>
</dbReference>
<evidence type="ECO:0000313" key="11">
    <source>
        <dbReference type="Proteomes" id="UP000014760"/>
    </source>
</evidence>
<dbReference type="STRING" id="283909.R7UC42"/>
<dbReference type="Gene3D" id="6.10.250.1890">
    <property type="match status" value="1"/>
</dbReference>
<keyword evidence="5" id="KW-0274">FAD</keyword>
<dbReference type="Pfam" id="PF01266">
    <property type="entry name" value="DAO"/>
    <property type="match status" value="1"/>
</dbReference>
<dbReference type="EMBL" id="KB305679">
    <property type="protein sequence ID" value="ELU00837.1"/>
    <property type="molecule type" value="Genomic_DNA"/>
</dbReference>
<dbReference type="HOGENOM" id="CLU_015740_1_0_1"/>
<evidence type="ECO:0000313" key="10">
    <source>
        <dbReference type="EnsemblMetazoa" id="CapteP101491"/>
    </source>
</evidence>
<evidence type="ECO:0000256" key="2">
    <source>
        <dbReference type="ARBA" id="ARBA00007330"/>
    </source>
</evidence>
<dbReference type="SUPFAM" id="SSF51905">
    <property type="entry name" value="FAD/NAD(P)-binding domain"/>
    <property type="match status" value="1"/>
</dbReference>
<dbReference type="InterPro" id="IPR006076">
    <property type="entry name" value="FAD-dep_OxRdtase"/>
</dbReference>
<dbReference type="GO" id="GO:0046168">
    <property type="term" value="P:glycerol-3-phosphate catabolic process"/>
    <property type="evidence" value="ECO:0007669"/>
    <property type="project" value="TreeGrafter"/>
</dbReference>
<evidence type="ECO:0000259" key="7">
    <source>
        <dbReference type="Pfam" id="PF01266"/>
    </source>
</evidence>
<dbReference type="InterPro" id="IPR000447">
    <property type="entry name" value="G3P_DH_FAD-dep"/>
</dbReference>
<feature type="non-terminal residue" evidence="9">
    <location>
        <position position="1"/>
    </location>
</feature>
<dbReference type="PROSITE" id="PS00978">
    <property type="entry name" value="FAD_G3PDH_2"/>
    <property type="match status" value="1"/>
</dbReference>
<dbReference type="OrthoDB" id="264015at2759"/>
<reference evidence="10" key="3">
    <citation type="submission" date="2015-06" db="UniProtKB">
        <authorList>
            <consortium name="EnsemblMetazoa"/>
        </authorList>
    </citation>
    <scope>IDENTIFICATION</scope>
</reference>
<evidence type="ECO:0000256" key="6">
    <source>
        <dbReference type="ARBA" id="ARBA00023002"/>
    </source>
</evidence>